<dbReference type="InterPro" id="IPR046668">
    <property type="entry name" value="DUF6538"/>
</dbReference>
<protein>
    <submittedName>
        <fullName evidence="6">Site-specific integrase</fullName>
    </submittedName>
</protein>
<keyword evidence="4" id="KW-0233">DNA recombination</keyword>
<dbReference type="InterPro" id="IPR050090">
    <property type="entry name" value="Tyrosine_recombinase_XerCD"/>
</dbReference>
<comment type="caution">
    <text evidence="6">The sequence shown here is derived from an EMBL/GenBank/DDBJ whole genome shotgun (WGS) entry which is preliminary data.</text>
</comment>
<dbReference type="Pfam" id="PF20172">
    <property type="entry name" value="DUF6538"/>
    <property type="match status" value="1"/>
</dbReference>
<keyword evidence="7" id="KW-1185">Reference proteome</keyword>
<evidence type="ECO:0000256" key="3">
    <source>
        <dbReference type="ARBA" id="ARBA00023125"/>
    </source>
</evidence>
<dbReference type="PANTHER" id="PTHR30349">
    <property type="entry name" value="PHAGE INTEGRASE-RELATED"/>
    <property type="match status" value="1"/>
</dbReference>
<gene>
    <name evidence="6" type="ORF">V0U79_04845</name>
</gene>
<dbReference type="PROSITE" id="PS51898">
    <property type="entry name" value="TYR_RECOMBINASE"/>
    <property type="match status" value="1"/>
</dbReference>
<evidence type="ECO:0000313" key="7">
    <source>
        <dbReference type="Proteomes" id="UP001354971"/>
    </source>
</evidence>
<dbReference type="Proteomes" id="UP001354971">
    <property type="component" value="Unassembled WGS sequence"/>
</dbReference>
<dbReference type="EMBL" id="JAZDRP010000003">
    <property type="protein sequence ID" value="MEE2525684.1"/>
    <property type="molecule type" value="Genomic_DNA"/>
</dbReference>
<evidence type="ECO:0000313" key="6">
    <source>
        <dbReference type="EMBL" id="MEE2525684.1"/>
    </source>
</evidence>
<keyword evidence="2" id="KW-0229">DNA integration</keyword>
<accession>A0ABU7LQ06</accession>
<dbReference type="Gene3D" id="1.10.443.10">
    <property type="entry name" value="Intergrase catalytic core"/>
    <property type="match status" value="1"/>
</dbReference>
<evidence type="ECO:0000256" key="2">
    <source>
        <dbReference type="ARBA" id="ARBA00022908"/>
    </source>
</evidence>
<dbReference type="SUPFAM" id="SSF56349">
    <property type="entry name" value="DNA breaking-rejoining enzymes"/>
    <property type="match status" value="1"/>
</dbReference>
<name>A0ABU7LQ06_9PROT</name>
<feature type="domain" description="Tyr recombinase" evidence="5">
    <location>
        <begin position="346"/>
        <end position="550"/>
    </location>
</feature>
<keyword evidence="3" id="KW-0238">DNA-binding</keyword>
<dbReference type="PANTHER" id="PTHR30349:SF41">
    <property type="entry name" value="INTEGRASE_RECOMBINASE PROTEIN MJ0367-RELATED"/>
    <property type="match status" value="1"/>
</dbReference>
<dbReference type="CDD" id="cd01184">
    <property type="entry name" value="INT_C_like_1"/>
    <property type="match status" value="1"/>
</dbReference>
<sequence>MSGRRVQHLVARGRGFQVRLPIPADVQCLLRRKELRWSVRTRDPKLAARRVLNATLAFHGLCDKLRRMKDLSIDDAREIAQAFYHDLAQSYRSPAPIAEGELDYDAGHQEVMAEEFINGLESQVQSRTFKSGVQSQAMTVAEEHGFQMPPPGSDEFRALCEGIARAQIEHARFTLFRQSNILGKYSPQDELFVPVEMPAARPSVPGLQSIAIEAGLPVKEAVDLYIKAYSSGPRAWKPRTRDEKIRILQIAMKTWGEAITVEQLTSAHVRDVRDVIEALKPRAEADPKYPKRLTAKEGEKRLNPKTSGKYFSYVKSFLIWLDAEGYIDGVPGASVKIAAPKPSLKKPRRPFTQDELNEIFASPLYSGFSSRHRRYLPGKHKAQDGLYWVYLIGLYTGMREGELIQLTRSDLHVDDDVPFFDIRGELDLKTEASERRVPIHPDLFDFGLREWLEARAKKAEKRLFFEIKLGPPGNLTAIASKKLNKYLVQIGVKTGPDLTFHSFRHAFVDAMRSANVPEQRLHEFLGHTDKSVTGGYGQGANLLALGKLMNGVDFGLSEDVKTLLIGNAKN</sequence>
<evidence type="ECO:0000256" key="4">
    <source>
        <dbReference type="ARBA" id="ARBA00023172"/>
    </source>
</evidence>
<dbReference type="Pfam" id="PF00589">
    <property type="entry name" value="Phage_integrase"/>
    <property type="match status" value="1"/>
</dbReference>
<dbReference type="InterPro" id="IPR011010">
    <property type="entry name" value="DNA_brk_join_enz"/>
</dbReference>
<dbReference type="InterPro" id="IPR013762">
    <property type="entry name" value="Integrase-like_cat_sf"/>
</dbReference>
<proteinExistence type="inferred from homology"/>
<dbReference type="InterPro" id="IPR002104">
    <property type="entry name" value="Integrase_catalytic"/>
</dbReference>
<comment type="similarity">
    <text evidence="1">Belongs to the 'phage' integrase family.</text>
</comment>
<evidence type="ECO:0000256" key="1">
    <source>
        <dbReference type="ARBA" id="ARBA00008857"/>
    </source>
</evidence>
<evidence type="ECO:0000259" key="5">
    <source>
        <dbReference type="PROSITE" id="PS51898"/>
    </source>
</evidence>
<reference evidence="6 7" key="1">
    <citation type="submission" date="2024-01" db="EMBL/GenBank/DDBJ databases">
        <title>Hyphobacterium bacterium isolated from marine sediment.</title>
        <authorList>
            <person name="Zhao S."/>
        </authorList>
    </citation>
    <scope>NUCLEOTIDE SEQUENCE [LARGE SCALE GENOMIC DNA]</scope>
    <source>
        <strain evidence="7">HN65</strain>
    </source>
</reference>
<organism evidence="6 7">
    <name type="scientific">Hyphobacterium lacteum</name>
    <dbReference type="NCBI Taxonomy" id="3116575"/>
    <lineage>
        <taxon>Bacteria</taxon>
        <taxon>Pseudomonadati</taxon>
        <taxon>Pseudomonadota</taxon>
        <taxon>Alphaproteobacteria</taxon>
        <taxon>Maricaulales</taxon>
        <taxon>Maricaulaceae</taxon>
        <taxon>Hyphobacterium</taxon>
    </lineage>
</organism>
<dbReference type="RefSeq" id="WP_330198348.1">
    <property type="nucleotide sequence ID" value="NZ_JAZDRP010000003.1"/>
</dbReference>